<dbReference type="Gene3D" id="3.50.50.60">
    <property type="entry name" value="FAD/NAD(P)-binding domain"/>
    <property type="match status" value="1"/>
</dbReference>
<evidence type="ECO:0000256" key="10">
    <source>
        <dbReference type="ARBA" id="ARBA00047554"/>
    </source>
</evidence>
<gene>
    <name evidence="13" type="ORF">OXX778_LOCUS3248</name>
</gene>
<dbReference type="OrthoDB" id="419752at2759"/>
<protein>
    <recommendedName>
        <fullName evidence="4 11">Protoporphyrinogen oxidase</fullName>
        <ecNumber evidence="4 11">1.3.3.4</ecNumber>
    </recommendedName>
</protein>
<evidence type="ECO:0000256" key="11">
    <source>
        <dbReference type="RuleBase" id="RU367069"/>
    </source>
</evidence>
<dbReference type="InterPro" id="IPR050464">
    <property type="entry name" value="Zeta_carotene_desat/Oxidored"/>
</dbReference>
<dbReference type="Pfam" id="PF01593">
    <property type="entry name" value="Amino_oxidase"/>
    <property type="match status" value="1"/>
</dbReference>
<evidence type="ECO:0000256" key="8">
    <source>
        <dbReference type="ARBA" id="ARBA00023133"/>
    </source>
</evidence>
<keyword evidence="8 11" id="KW-0350">Heme biosynthesis</keyword>
<evidence type="ECO:0000313" key="13">
    <source>
        <dbReference type="EMBL" id="CAF0738300.1"/>
    </source>
</evidence>
<evidence type="ECO:0000256" key="1">
    <source>
        <dbReference type="ARBA" id="ARBA00002600"/>
    </source>
</evidence>
<dbReference type="GO" id="GO:0006782">
    <property type="term" value="P:protoporphyrinogen IX biosynthetic process"/>
    <property type="evidence" value="ECO:0007669"/>
    <property type="project" value="UniProtKB-UniRule"/>
</dbReference>
<keyword evidence="6 11" id="KW-0274">FAD</keyword>
<dbReference type="AlphaFoldDB" id="A0A813NP86"/>
<comment type="catalytic activity">
    <reaction evidence="10 11">
        <text>protoporphyrinogen IX + 3 O2 = protoporphyrin IX + 3 H2O2</text>
        <dbReference type="Rhea" id="RHEA:25576"/>
        <dbReference type="ChEBI" id="CHEBI:15379"/>
        <dbReference type="ChEBI" id="CHEBI:16240"/>
        <dbReference type="ChEBI" id="CHEBI:57306"/>
        <dbReference type="ChEBI" id="CHEBI:57307"/>
        <dbReference type="EC" id="1.3.3.4"/>
    </reaction>
</comment>
<dbReference type="GO" id="GO:0005743">
    <property type="term" value="C:mitochondrial inner membrane"/>
    <property type="evidence" value="ECO:0007669"/>
    <property type="project" value="UniProtKB-SubCell"/>
</dbReference>
<dbReference type="SUPFAM" id="SSF51905">
    <property type="entry name" value="FAD/NAD(P)-binding domain"/>
    <property type="match status" value="1"/>
</dbReference>
<proteinExistence type="inferred from homology"/>
<comment type="cofactor">
    <cofactor evidence="11">
        <name>FAD</name>
        <dbReference type="ChEBI" id="CHEBI:57692"/>
    </cofactor>
    <text evidence="11">Binds 1 FAD per subunit.</text>
</comment>
<evidence type="ECO:0000256" key="4">
    <source>
        <dbReference type="ARBA" id="ARBA00012867"/>
    </source>
</evidence>
<keyword evidence="5 11" id="KW-0285">Flavoprotein</keyword>
<dbReference type="EC" id="1.3.3.4" evidence="4 11"/>
<dbReference type="PANTHER" id="PTHR42923:SF3">
    <property type="entry name" value="PROTOPORPHYRINOGEN OXIDASE"/>
    <property type="match status" value="1"/>
</dbReference>
<dbReference type="NCBIfam" id="TIGR00562">
    <property type="entry name" value="proto_IX_ox"/>
    <property type="match status" value="1"/>
</dbReference>
<dbReference type="EMBL" id="CAJNOC010000281">
    <property type="protein sequence ID" value="CAF0738300.1"/>
    <property type="molecule type" value="Genomic_DNA"/>
</dbReference>
<organism evidence="13 14">
    <name type="scientific">Brachionus calyciflorus</name>
    <dbReference type="NCBI Taxonomy" id="104777"/>
    <lineage>
        <taxon>Eukaryota</taxon>
        <taxon>Metazoa</taxon>
        <taxon>Spiralia</taxon>
        <taxon>Gnathifera</taxon>
        <taxon>Rotifera</taxon>
        <taxon>Eurotatoria</taxon>
        <taxon>Monogononta</taxon>
        <taxon>Pseudotrocha</taxon>
        <taxon>Ploima</taxon>
        <taxon>Brachionidae</taxon>
        <taxon>Brachionus</taxon>
    </lineage>
</organism>
<evidence type="ECO:0000256" key="3">
    <source>
        <dbReference type="ARBA" id="ARBA00010551"/>
    </source>
</evidence>
<sequence>MKVAIIGGGISGLSTAYYIKKLALPVSEIIIYEASNRFGGWIDSKKISINNESVYLEKGPRTLRLSTGELKEINSIKLANDLDLGSSVEIISKEHPAATNRYIYFNNQINILKPKLFGKTPLMSKGMLRLVYNEFRNPPRDPSVQDESIWSFISRRVDREIADNLLDPVFKGITGGDIKYLSAATLLKTFYKYESNFGSISRGAFNAAKSPLNQFDERYQDLVKLKENYRGQSVWRLKDGMQTLTQRLAETLSKDDNVKLSLNDPIQSIKVDHSKKEKSIKLTSKNSEQDVDIVISSIYSKLNNKFLPDKYEELKKFLSKIDAVNMVVVNFVFKEDVLPFKGFGYLVPSNQKSPILGCIFDSVFNKPDQKNTCLTVMLGGAWFDEYLKNKTSDEILNMAYIEIRKHLNLKVEPDYHEIAILKEAIPQYKVGHLKLLDKIKDSLKEHDLNERLYLTGFSYDGIGLNDCIFNARKLVQEDLMNNSLIKNLLK</sequence>
<dbReference type="Proteomes" id="UP000663879">
    <property type="component" value="Unassembled WGS sequence"/>
</dbReference>
<evidence type="ECO:0000256" key="6">
    <source>
        <dbReference type="ARBA" id="ARBA00022827"/>
    </source>
</evidence>
<dbReference type="SUPFAM" id="SSF54373">
    <property type="entry name" value="FAD-linked reductases, C-terminal domain"/>
    <property type="match status" value="1"/>
</dbReference>
<dbReference type="GO" id="GO:0004729">
    <property type="term" value="F:oxygen-dependent protoporphyrinogen oxidase activity"/>
    <property type="evidence" value="ECO:0007669"/>
    <property type="project" value="UniProtKB-UniRule"/>
</dbReference>
<evidence type="ECO:0000259" key="12">
    <source>
        <dbReference type="Pfam" id="PF01593"/>
    </source>
</evidence>
<evidence type="ECO:0000256" key="9">
    <source>
        <dbReference type="ARBA" id="ARBA00023244"/>
    </source>
</evidence>
<keyword evidence="14" id="KW-1185">Reference proteome</keyword>
<evidence type="ECO:0000256" key="2">
    <source>
        <dbReference type="ARBA" id="ARBA00005073"/>
    </source>
</evidence>
<dbReference type="InterPro" id="IPR004572">
    <property type="entry name" value="Protoporphyrinogen_oxidase"/>
</dbReference>
<dbReference type="InterPro" id="IPR002937">
    <property type="entry name" value="Amino_oxidase"/>
</dbReference>
<name>A0A813NP86_9BILA</name>
<keyword evidence="7 11" id="KW-0560">Oxidoreductase</keyword>
<dbReference type="PANTHER" id="PTHR42923">
    <property type="entry name" value="PROTOPORPHYRINOGEN OXIDASE"/>
    <property type="match status" value="1"/>
</dbReference>
<keyword evidence="9 11" id="KW-0627">Porphyrin biosynthesis</keyword>
<reference evidence="13" key="1">
    <citation type="submission" date="2021-02" db="EMBL/GenBank/DDBJ databases">
        <authorList>
            <person name="Nowell W R."/>
        </authorList>
    </citation>
    <scope>NUCLEOTIDE SEQUENCE</scope>
    <source>
        <strain evidence="13">Ploen Becks lab</strain>
    </source>
</reference>
<comment type="subcellular location">
    <subcellularLocation>
        <location evidence="11">Mitochondrion inner membrane</location>
    </subcellularLocation>
</comment>
<comment type="function">
    <text evidence="1 11">Catalyzes the 6-electron oxidation of protoporphyrinogen-IX to form protoporphyrin-IX.</text>
</comment>
<comment type="caution">
    <text evidence="13">The sequence shown here is derived from an EMBL/GenBank/DDBJ whole genome shotgun (WGS) entry which is preliminary data.</text>
</comment>
<comment type="pathway">
    <text evidence="2 11">Porphyrin-containing compound metabolism; protoporphyrin-IX biosynthesis; protoporphyrin-IX from protoporphyrinogen-IX: step 1/1.</text>
</comment>
<feature type="domain" description="Amine oxidase" evidence="12">
    <location>
        <begin position="10"/>
        <end position="456"/>
    </location>
</feature>
<evidence type="ECO:0000256" key="5">
    <source>
        <dbReference type="ARBA" id="ARBA00022630"/>
    </source>
</evidence>
<comment type="similarity">
    <text evidence="3 11">Belongs to the protoporphyrinogen/coproporphyrinogen oxidase family. Protoporphyrinogen oxidase subfamily.</text>
</comment>
<dbReference type="UniPathway" id="UPA00251">
    <property type="reaction ID" value="UER00324"/>
</dbReference>
<evidence type="ECO:0000313" key="14">
    <source>
        <dbReference type="Proteomes" id="UP000663879"/>
    </source>
</evidence>
<evidence type="ECO:0000256" key="7">
    <source>
        <dbReference type="ARBA" id="ARBA00023002"/>
    </source>
</evidence>
<accession>A0A813NP86</accession>
<dbReference type="InterPro" id="IPR036188">
    <property type="entry name" value="FAD/NAD-bd_sf"/>
</dbReference>